<protein>
    <submittedName>
        <fullName evidence="2">Mu-like prophage major head subunit gpT</fullName>
    </submittedName>
</protein>
<accession>A0A2X3DFR3</accession>
<evidence type="ECO:0000313" key="3">
    <source>
        <dbReference type="Proteomes" id="UP000251123"/>
    </source>
</evidence>
<feature type="domain" description="Bacteriophage Mu GpT" evidence="1">
    <location>
        <begin position="9"/>
        <end position="101"/>
    </location>
</feature>
<dbReference type="InterPro" id="IPR018774">
    <property type="entry name" value="Phage_Mu_GpT"/>
</dbReference>
<evidence type="ECO:0000313" key="2">
    <source>
        <dbReference type="EMBL" id="SQC19665.1"/>
    </source>
</evidence>
<evidence type="ECO:0000259" key="1">
    <source>
        <dbReference type="Pfam" id="PF10124"/>
    </source>
</evidence>
<dbReference type="Pfam" id="PF10124">
    <property type="entry name" value="Mu-like_gpT"/>
    <property type="match status" value="1"/>
</dbReference>
<sequence>MPQPSAEILHALSTSLSAAFTKGLSGVKPQYLRIATEVPSGSASNTYGWLSDLPGIKEWVGDRQLALLSQQGYTIPNKTWENSIRVKRENIEDDQIGQYSVDRAGVWPADRRVPGYAQLPAAGCRVHHSVLRRSELLLIPDHPMAGGIYSNIGG</sequence>
<proteinExistence type="predicted"/>
<name>A0A2X3DFR3_KLEPN</name>
<dbReference type="Proteomes" id="UP000251123">
    <property type="component" value="Unassembled WGS sequence"/>
</dbReference>
<gene>
    <name evidence="2" type="ORF">NCTC9601_06120</name>
</gene>
<dbReference type="AlphaFoldDB" id="A0A2X3DFR3"/>
<organism evidence="2 3">
    <name type="scientific">Klebsiella pneumoniae</name>
    <dbReference type="NCBI Taxonomy" id="573"/>
    <lineage>
        <taxon>Bacteria</taxon>
        <taxon>Pseudomonadati</taxon>
        <taxon>Pseudomonadota</taxon>
        <taxon>Gammaproteobacteria</taxon>
        <taxon>Enterobacterales</taxon>
        <taxon>Enterobacteriaceae</taxon>
        <taxon>Klebsiella/Raoultella group</taxon>
        <taxon>Klebsiella</taxon>
        <taxon>Klebsiella pneumoniae complex</taxon>
    </lineage>
</organism>
<dbReference type="EMBL" id="UASN01000022">
    <property type="protein sequence ID" value="SQC19665.1"/>
    <property type="molecule type" value="Genomic_DNA"/>
</dbReference>
<reference evidence="2 3" key="1">
    <citation type="submission" date="2018-06" db="EMBL/GenBank/DDBJ databases">
        <authorList>
            <consortium name="Pathogen Informatics"/>
            <person name="Doyle S."/>
        </authorList>
    </citation>
    <scope>NUCLEOTIDE SEQUENCE [LARGE SCALE GENOMIC DNA]</scope>
    <source>
        <strain evidence="2 3">NCTC9601</strain>
    </source>
</reference>